<dbReference type="EMBL" id="KI677209">
    <property type="protein sequence ID" value="ETM03420.1"/>
    <property type="molecule type" value="Genomic_DNA"/>
</dbReference>
<sequence>MARAMDNVLYWMVDSATTTLYCYVEYGDVESRSSYEGVEYCARKRSSSGPFDTCEVSREGRLRSNQASRLNAWRTKSSESKGQRLLLGAVKNMLYLCTKRYSLGGHTCGDTYEKQSKTIKFKTSMVHWMDMESIGGRDRAF</sequence>
<gene>
    <name evidence="2" type="ORF">L914_00367</name>
    <name evidence="1" type="ORF">L917_00345</name>
</gene>
<dbReference type="Proteomes" id="UP000054423">
    <property type="component" value="Unassembled WGS sequence"/>
</dbReference>
<dbReference type="Proteomes" id="UP000054532">
    <property type="component" value="Unassembled WGS sequence"/>
</dbReference>
<evidence type="ECO:0000313" key="2">
    <source>
        <dbReference type="EMBL" id="ETM56677.1"/>
    </source>
</evidence>
<proteinExistence type="predicted"/>
<dbReference type="EMBL" id="KI690438">
    <property type="protein sequence ID" value="ETM56677.1"/>
    <property type="molecule type" value="Genomic_DNA"/>
</dbReference>
<organism evidence="1">
    <name type="scientific">Phytophthora nicotianae</name>
    <name type="common">Potato buckeye rot agent</name>
    <name type="synonym">Phytophthora parasitica</name>
    <dbReference type="NCBI Taxonomy" id="4792"/>
    <lineage>
        <taxon>Eukaryota</taxon>
        <taxon>Sar</taxon>
        <taxon>Stramenopiles</taxon>
        <taxon>Oomycota</taxon>
        <taxon>Peronosporomycetes</taxon>
        <taxon>Peronosporales</taxon>
        <taxon>Peronosporaceae</taxon>
        <taxon>Phytophthora</taxon>
    </lineage>
</organism>
<protein>
    <submittedName>
        <fullName evidence="1">Uncharacterized protein</fullName>
    </submittedName>
</protein>
<evidence type="ECO:0000313" key="1">
    <source>
        <dbReference type="EMBL" id="ETM03420.1"/>
    </source>
</evidence>
<dbReference type="VEuPathDB" id="FungiDB:PPTG_20710"/>
<accession>W2M389</accession>
<reference evidence="1" key="1">
    <citation type="submission" date="2013-11" db="EMBL/GenBank/DDBJ databases">
        <title>The Genome Sequence of Phytophthora parasitica CHvinca01.</title>
        <authorList>
            <consortium name="The Broad Institute Genomics Platform"/>
            <person name="Russ C."/>
            <person name="Tyler B."/>
            <person name="Panabieres F."/>
            <person name="Shan W."/>
            <person name="Tripathy S."/>
            <person name="Grunwald N."/>
            <person name="Machado M."/>
            <person name="Johnson C.S."/>
            <person name="Arredondo F."/>
            <person name="Hong C."/>
            <person name="Coffey M."/>
            <person name="Young S.K."/>
            <person name="Zeng Q."/>
            <person name="Gargeya S."/>
            <person name="Fitzgerald M."/>
            <person name="Abouelleil A."/>
            <person name="Alvarado L."/>
            <person name="Chapman S.B."/>
            <person name="Gainer-Dewar J."/>
            <person name="Goldberg J."/>
            <person name="Griggs A."/>
            <person name="Gujja S."/>
            <person name="Hansen M."/>
            <person name="Howarth C."/>
            <person name="Imamovic A."/>
            <person name="Ireland A."/>
            <person name="Larimer J."/>
            <person name="McCowan C."/>
            <person name="Murphy C."/>
            <person name="Pearson M."/>
            <person name="Poon T.W."/>
            <person name="Priest M."/>
            <person name="Roberts A."/>
            <person name="Saif S."/>
            <person name="Shea T."/>
            <person name="Sykes S."/>
            <person name="Wortman J."/>
            <person name="Nusbaum C."/>
            <person name="Birren B."/>
        </authorList>
    </citation>
    <scope>NUCLEOTIDE SEQUENCE [LARGE SCALE GENOMIC DNA]</scope>
    <source>
        <strain evidence="1">CHvinca01</strain>
    </source>
</reference>
<dbReference type="AlphaFoldDB" id="W2M389"/>
<name>W2M389_PHYNI</name>
<reference evidence="2" key="2">
    <citation type="submission" date="2013-11" db="EMBL/GenBank/DDBJ databases">
        <title>The Genome Sequence of Phytophthora parasitica IAC_01/95.</title>
        <authorList>
            <consortium name="The Broad Institute Genomics Platform"/>
            <person name="Russ C."/>
            <person name="Tyler B."/>
            <person name="Panabieres F."/>
            <person name="Shan W."/>
            <person name="Tripathy S."/>
            <person name="Grunwald N."/>
            <person name="Machado M."/>
            <person name="Johnson C.S."/>
            <person name="Arredondo F."/>
            <person name="Hong C."/>
            <person name="Coffey M."/>
            <person name="Young S.K."/>
            <person name="Zeng Q."/>
            <person name="Gargeya S."/>
            <person name="Fitzgerald M."/>
            <person name="Abouelleil A."/>
            <person name="Alvarado L."/>
            <person name="Chapman S.B."/>
            <person name="Gainer-Dewar J."/>
            <person name="Goldberg J."/>
            <person name="Griggs A."/>
            <person name="Gujja S."/>
            <person name="Hansen M."/>
            <person name="Howarth C."/>
            <person name="Imamovic A."/>
            <person name="Ireland A."/>
            <person name="Larimer J."/>
            <person name="McCowan C."/>
            <person name="Murphy C."/>
            <person name="Pearson M."/>
            <person name="Poon T.W."/>
            <person name="Priest M."/>
            <person name="Roberts A."/>
            <person name="Saif S."/>
            <person name="Shea T."/>
            <person name="Sykes S."/>
            <person name="Wortman J."/>
            <person name="Nusbaum C."/>
            <person name="Birren B."/>
        </authorList>
    </citation>
    <scope>NUCLEOTIDE SEQUENCE [LARGE SCALE GENOMIC DNA]</scope>
    <source>
        <strain evidence="2">IAC_01/95</strain>
    </source>
</reference>